<sequence length="170" mass="19310">MASKDGDKIYNDIVEKIKSGIEITKQDIISLTFTPIMAGKIGIADKIINAIHVIKDINNDYKNDIESILYAFANKFLSGKDLEKVKEELRMTELGKSLIQEGIEKGKDEGIEKGKDEGKVELLIKQLMKKFKKLPNGYKEKIKALPKETIELIATDIFELNSIEELEQYF</sequence>
<keyword evidence="3" id="KW-1185">Reference proteome</keyword>
<evidence type="ECO:0000259" key="1">
    <source>
        <dbReference type="Pfam" id="PF14261"/>
    </source>
</evidence>
<dbReference type="EMBL" id="FNGL01000029">
    <property type="protein sequence ID" value="SDL40292.1"/>
    <property type="molecule type" value="Genomic_DNA"/>
</dbReference>
<reference evidence="2 3" key="1">
    <citation type="submission" date="2016-10" db="EMBL/GenBank/DDBJ databases">
        <authorList>
            <person name="Varghese N."/>
            <person name="Submissions S."/>
        </authorList>
    </citation>
    <scope>NUCLEOTIDE SEQUENCE [LARGE SCALE GENOMIC DNA]</scope>
    <source>
        <strain evidence="2 3">NLAE-zl-C224</strain>
    </source>
</reference>
<dbReference type="PANTHER" id="PTHR35586:SF1">
    <property type="entry name" value="SLL1691 PROTEIN"/>
    <property type="match status" value="1"/>
</dbReference>
<feature type="domain" description="DUF4351" evidence="1">
    <location>
        <begin position="112"/>
        <end position="170"/>
    </location>
</feature>
<dbReference type="Pfam" id="PF14261">
    <property type="entry name" value="DUF4351"/>
    <property type="match status" value="1"/>
</dbReference>
<evidence type="ECO:0000313" key="3">
    <source>
        <dbReference type="Proteomes" id="UP000198811"/>
    </source>
</evidence>
<name>A0ABY0QNT2_CLOCO</name>
<dbReference type="Proteomes" id="UP000198811">
    <property type="component" value="Unassembled WGS sequence"/>
</dbReference>
<organism evidence="2 3">
    <name type="scientific">Clostridium cochlearium</name>
    <dbReference type="NCBI Taxonomy" id="1494"/>
    <lineage>
        <taxon>Bacteria</taxon>
        <taxon>Bacillati</taxon>
        <taxon>Bacillota</taxon>
        <taxon>Clostridia</taxon>
        <taxon>Eubacteriales</taxon>
        <taxon>Clostridiaceae</taxon>
        <taxon>Clostridium</taxon>
    </lineage>
</organism>
<gene>
    <name evidence="2" type="ORF">SAMN05216497_1292</name>
</gene>
<dbReference type="PANTHER" id="PTHR35586">
    <property type="entry name" value="SLL1691 PROTEIN"/>
    <property type="match status" value="1"/>
</dbReference>
<protein>
    <recommendedName>
        <fullName evidence="1">DUF4351 domain-containing protein</fullName>
    </recommendedName>
</protein>
<proteinExistence type="predicted"/>
<accession>A0ABY0QNT2</accession>
<dbReference type="InterPro" id="IPR025587">
    <property type="entry name" value="DUF4351"/>
</dbReference>
<evidence type="ECO:0000313" key="2">
    <source>
        <dbReference type="EMBL" id="SDL40292.1"/>
    </source>
</evidence>
<comment type="caution">
    <text evidence="2">The sequence shown here is derived from an EMBL/GenBank/DDBJ whole genome shotgun (WGS) entry which is preliminary data.</text>
</comment>